<dbReference type="InterPro" id="IPR003682">
    <property type="entry name" value="rRNA_ssu_MeTfrase_G"/>
</dbReference>
<dbReference type="PANTHER" id="PTHR31760:SF0">
    <property type="entry name" value="S-ADENOSYL-L-METHIONINE-DEPENDENT METHYLTRANSFERASES SUPERFAMILY PROTEIN"/>
    <property type="match status" value="1"/>
</dbReference>
<reference evidence="7 8" key="1">
    <citation type="journal article" date="2013" name="PLoS ONE">
        <title>Cultivation and Complete Genome Sequencing of Gloeobacter kilaueensis sp. nov., from a Lava Cave in Kilauea Caldera, Hawai'i.</title>
        <authorList>
            <person name="Saw J.H."/>
            <person name="Schatz M."/>
            <person name="Brown M.V."/>
            <person name="Kunkel D.D."/>
            <person name="Foster J.S."/>
            <person name="Shick H."/>
            <person name="Christensen S."/>
            <person name="Hou S."/>
            <person name="Wan X."/>
            <person name="Donachie S.P."/>
        </authorList>
    </citation>
    <scope>NUCLEOTIDE SEQUENCE [LARGE SCALE GENOMIC DNA]</scope>
    <source>
        <strain evidence="8">JS</strain>
    </source>
</reference>
<comment type="function">
    <text evidence="6">Specifically methylates the N7 position of a guanine in 16S rRNA.</text>
</comment>
<feature type="binding site" evidence="6">
    <location>
        <begin position="126"/>
        <end position="127"/>
    </location>
    <ligand>
        <name>S-adenosyl-L-methionine</name>
        <dbReference type="ChEBI" id="CHEBI:59789"/>
    </ligand>
</feature>
<comment type="subcellular location">
    <subcellularLocation>
        <location evidence="6">Cytoplasm</location>
    </subcellularLocation>
</comment>
<evidence type="ECO:0000256" key="3">
    <source>
        <dbReference type="ARBA" id="ARBA00022603"/>
    </source>
</evidence>
<keyword evidence="1 6" id="KW-0963">Cytoplasm</keyword>
<evidence type="ECO:0000256" key="1">
    <source>
        <dbReference type="ARBA" id="ARBA00022490"/>
    </source>
</evidence>
<dbReference type="OrthoDB" id="9808773at2"/>
<keyword evidence="4 6" id="KW-0808">Transferase</keyword>
<organism evidence="7 8">
    <name type="scientific">Gloeobacter kilaueensis (strain ATCC BAA-2537 / CCAP 1431/1 / ULC 316 / JS1)</name>
    <dbReference type="NCBI Taxonomy" id="1183438"/>
    <lineage>
        <taxon>Bacteria</taxon>
        <taxon>Bacillati</taxon>
        <taxon>Cyanobacteriota</taxon>
        <taxon>Cyanophyceae</taxon>
        <taxon>Gloeobacterales</taxon>
        <taxon>Gloeobacteraceae</taxon>
        <taxon>Gloeobacter</taxon>
    </lineage>
</organism>
<keyword evidence="8" id="KW-1185">Reference proteome</keyword>
<evidence type="ECO:0000256" key="2">
    <source>
        <dbReference type="ARBA" id="ARBA00022552"/>
    </source>
</evidence>
<dbReference type="KEGG" id="glj:GKIL_0430"/>
<dbReference type="HAMAP" id="MF_00074">
    <property type="entry name" value="16SrRNA_methyltr_G"/>
    <property type="match status" value="1"/>
</dbReference>
<dbReference type="EMBL" id="CP003587">
    <property type="protein sequence ID" value="AGY56676.1"/>
    <property type="molecule type" value="Genomic_DNA"/>
</dbReference>
<dbReference type="InterPro" id="IPR029063">
    <property type="entry name" value="SAM-dependent_MTases_sf"/>
</dbReference>
<dbReference type="HOGENOM" id="CLU_065341_0_2_3"/>
<dbReference type="SUPFAM" id="SSF53335">
    <property type="entry name" value="S-adenosyl-L-methionine-dependent methyltransferases"/>
    <property type="match status" value="1"/>
</dbReference>
<dbReference type="EC" id="2.1.1.-" evidence="6"/>
<evidence type="ECO:0000313" key="7">
    <source>
        <dbReference type="EMBL" id="AGY56676.1"/>
    </source>
</evidence>
<feature type="binding site" evidence="6">
    <location>
        <position position="80"/>
    </location>
    <ligand>
        <name>S-adenosyl-L-methionine</name>
        <dbReference type="ChEBI" id="CHEBI:59789"/>
    </ligand>
</feature>
<dbReference type="NCBIfam" id="TIGR00138">
    <property type="entry name" value="rsmG_gidB"/>
    <property type="match status" value="1"/>
</dbReference>
<comment type="similarity">
    <text evidence="6">Belongs to the methyltransferase superfamily. RNA methyltransferase RsmG family.</text>
</comment>
<sequence>MEYEQSLWQELGWQPDSEQSRQFERLYALVIAGNSRLNLTRITDREEFWEKHLWDSLRGAVSFFERKDVSAIDIGSGAGFPGLPIAIARPDWYVLLLDSVRKKVGFIASTLQALGVTNAQALCGRAEEIAHRRDHRESYDLAVLRAVAPANVCAEYGLPFVKVGGGAVLYRGNWEVREEVELARACAALGAEIAEIDAFELPVSRAVRHCIVLNKTAPGLRVFPRPAGLPVQHPLGALEGEPPASEQAH</sequence>
<dbReference type="Pfam" id="PF02527">
    <property type="entry name" value="GidB"/>
    <property type="match status" value="1"/>
</dbReference>
<dbReference type="Gene3D" id="3.40.50.150">
    <property type="entry name" value="Vaccinia Virus protein VP39"/>
    <property type="match status" value="1"/>
</dbReference>
<dbReference type="PATRIC" id="fig|1183438.3.peg.430"/>
<dbReference type="RefSeq" id="WP_023171698.1">
    <property type="nucleotide sequence ID" value="NC_022600.1"/>
</dbReference>
<name>U5QCS1_GLOK1</name>
<gene>
    <name evidence="7" type="primary">gidB</name>
    <name evidence="6" type="synonym">rsmG</name>
    <name evidence="7" type="ORF">GKIL_0430</name>
</gene>
<dbReference type="STRING" id="1183438.GKIL_0430"/>
<evidence type="ECO:0000313" key="8">
    <source>
        <dbReference type="Proteomes" id="UP000017396"/>
    </source>
</evidence>
<accession>U5QCS1</accession>
<protein>
    <recommendedName>
        <fullName evidence="6">Ribosomal RNA small subunit methyltransferase G</fullName>
        <ecNumber evidence="6">2.1.1.-</ecNumber>
    </recommendedName>
    <alternativeName>
        <fullName evidence="6">16S rRNA 7-methylguanosine methyltransferase</fullName>
        <shortName evidence="6">16S rRNA m7G methyltransferase</shortName>
    </alternativeName>
</protein>
<evidence type="ECO:0000256" key="4">
    <source>
        <dbReference type="ARBA" id="ARBA00022679"/>
    </source>
</evidence>
<proteinExistence type="inferred from homology"/>
<dbReference type="GO" id="GO:0005829">
    <property type="term" value="C:cytosol"/>
    <property type="evidence" value="ECO:0007669"/>
    <property type="project" value="TreeGrafter"/>
</dbReference>
<dbReference type="Proteomes" id="UP000017396">
    <property type="component" value="Chromosome"/>
</dbReference>
<dbReference type="eggNOG" id="COG0357">
    <property type="taxonomic scope" value="Bacteria"/>
</dbReference>
<feature type="binding site" evidence="6">
    <location>
        <position position="145"/>
    </location>
    <ligand>
        <name>S-adenosyl-L-methionine</name>
        <dbReference type="ChEBI" id="CHEBI:59789"/>
    </ligand>
</feature>
<dbReference type="PANTHER" id="PTHR31760">
    <property type="entry name" value="S-ADENOSYL-L-METHIONINE-DEPENDENT METHYLTRANSFERASES SUPERFAMILY PROTEIN"/>
    <property type="match status" value="1"/>
</dbReference>
<dbReference type="FunFam" id="3.40.50.150:FF:000041">
    <property type="entry name" value="Ribosomal RNA small subunit methyltransferase G"/>
    <property type="match status" value="1"/>
</dbReference>
<keyword evidence="5 6" id="KW-0949">S-adenosyl-L-methionine</keyword>
<feature type="binding site" evidence="6">
    <location>
        <position position="75"/>
    </location>
    <ligand>
        <name>S-adenosyl-L-methionine</name>
        <dbReference type="ChEBI" id="CHEBI:59789"/>
    </ligand>
</feature>
<keyword evidence="3 6" id="KW-0489">Methyltransferase</keyword>
<comment type="caution">
    <text evidence="6">Lacks conserved residue(s) required for the propagation of feature annotation.</text>
</comment>
<dbReference type="AlphaFoldDB" id="U5QCS1"/>
<evidence type="ECO:0000256" key="6">
    <source>
        <dbReference type="HAMAP-Rule" id="MF_00074"/>
    </source>
</evidence>
<dbReference type="PIRSF" id="PIRSF003078">
    <property type="entry name" value="GidB"/>
    <property type="match status" value="1"/>
</dbReference>
<evidence type="ECO:0000256" key="5">
    <source>
        <dbReference type="ARBA" id="ARBA00022691"/>
    </source>
</evidence>
<dbReference type="GO" id="GO:0070043">
    <property type="term" value="F:rRNA (guanine-N7-)-methyltransferase activity"/>
    <property type="evidence" value="ECO:0007669"/>
    <property type="project" value="UniProtKB-UniRule"/>
</dbReference>
<keyword evidence="2 6" id="KW-0698">rRNA processing</keyword>
<dbReference type="CDD" id="cd02440">
    <property type="entry name" value="AdoMet_MTases"/>
    <property type="match status" value="1"/>
</dbReference>